<organism evidence="1">
    <name type="scientific">uncultured Chloroflexia bacterium</name>
    <dbReference type="NCBI Taxonomy" id="1672391"/>
    <lineage>
        <taxon>Bacteria</taxon>
        <taxon>Bacillati</taxon>
        <taxon>Chloroflexota</taxon>
        <taxon>Chloroflexia</taxon>
        <taxon>environmental samples</taxon>
    </lineage>
</organism>
<feature type="non-terminal residue" evidence="1">
    <location>
        <position position="1"/>
    </location>
</feature>
<name>A0A6J4MB70_9CHLR</name>
<proteinExistence type="predicted"/>
<sequence length="53" mass="5705">KTNIFESYIDAAESAEGARLTRGDLLKILGISAAQGKTAVEAQGDPNREEQRD</sequence>
<protein>
    <submittedName>
        <fullName evidence="1">Uncharacterized protein</fullName>
    </submittedName>
</protein>
<dbReference type="EMBL" id="CADCTR010002437">
    <property type="protein sequence ID" value="CAA9353173.1"/>
    <property type="molecule type" value="Genomic_DNA"/>
</dbReference>
<evidence type="ECO:0000313" key="1">
    <source>
        <dbReference type="EMBL" id="CAA9353173.1"/>
    </source>
</evidence>
<gene>
    <name evidence="1" type="ORF">AVDCRST_MAG93-7212</name>
</gene>
<reference evidence="1" key="1">
    <citation type="submission" date="2020-02" db="EMBL/GenBank/DDBJ databases">
        <authorList>
            <person name="Meier V. D."/>
        </authorList>
    </citation>
    <scope>NUCLEOTIDE SEQUENCE</scope>
    <source>
        <strain evidence="1">AVDCRST_MAG93</strain>
    </source>
</reference>
<dbReference type="AlphaFoldDB" id="A0A6J4MB70"/>
<accession>A0A6J4MB70</accession>